<proteinExistence type="predicted"/>
<name>A0A1H3U6S4_9BACT</name>
<feature type="transmembrane region" description="Helical" evidence="1">
    <location>
        <begin position="101"/>
        <end position="118"/>
    </location>
</feature>
<dbReference type="Proteomes" id="UP000199663">
    <property type="component" value="Unassembled WGS sequence"/>
</dbReference>
<evidence type="ECO:0000313" key="3">
    <source>
        <dbReference type="Proteomes" id="UP000199663"/>
    </source>
</evidence>
<protein>
    <submittedName>
        <fullName evidence="2">Uncharacterized protein</fullName>
    </submittedName>
</protein>
<comment type="caution">
    <text evidence="2">The sequence shown here is derived from an EMBL/GenBank/DDBJ whole genome shotgun (WGS) entry which is preliminary data.</text>
</comment>
<organism evidence="2 3">
    <name type="scientific">Rhodonellum ikkaensis</name>
    <dbReference type="NCBI Taxonomy" id="336829"/>
    <lineage>
        <taxon>Bacteria</taxon>
        <taxon>Pseudomonadati</taxon>
        <taxon>Bacteroidota</taxon>
        <taxon>Cytophagia</taxon>
        <taxon>Cytophagales</taxon>
        <taxon>Cytophagaceae</taxon>
        <taxon>Rhodonellum</taxon>
    </lineage>
</organism>
<feature type="transmembrane region" description="Helical" evidence="1">
    <location>
        <begin position="9"/>
        <end position="28"/>
    </location>
</feature>
<reference evidence="2 3" key="1">
    <citation type="submission" date="2016-10" db="EMBL/GenBank/DDBJ databases">
        <authorList>
            <person name="Varghese N."/>
            <person name="Submissions S."/>
        </authorList>
    </citation>
    <scope>NUCLEOTIDE SEQUENCE [LARGE SCALE GENOMIC DNA]</scope>
    <source>
        <strain evidence="2 3">DSM 17997</strain>
    </source>
</reference>
<gene>
    <name evidence="2" type="ORF">SAMN05444412_1335</name>
</gene>
<accession>A0A1H3U6S4</accession>
<keyword evidence="1" id="KW-0472">Membrane</keyword>
<sequence length="127" mass="14797">MEKISGQKIFLLDAVGAFVSIIFLSFLYSFDDFFGMPKSVIKIFLGIATAFFVYSTTTYFIKPINWQYYLKIIATLNICYCLFTFYHLLQNLDTLTLYGHTYFIAEILVILILSTYELKNARKTTTR</sequence>
<feature type="transmembrane region" description="Helical" evidence="1">
    <location>
        <begin position="68"/>
        <end position="89"/>
    </location>
</feature>
<keyword evidence="3" id="KW-1185">Reference proteome</keyword>
<dbReference type="EMBL" id="FNQC01000033">
    <property type="protein sequence ID" value="SDZ58156.1"/>
    <property type="molecule type" value="Genomic_DNA"/>
</dbReference>
<evidence type="ECO:0000256" key="1">
    <source>
        <dbReference type="SAM" id="Phobius"/>
    </source>
</evidence>
<evidence type="ECO:0000313" key="2">
    <source>
        <dbReference type="EMBL" id="SDZ58156.1"/>
    </source>
</evidence>
<keyword evidence="1" id="KW-1133">Transmembrane helix</keyword>
<feature type="transmembrane region" description="Helical" evidence="1">
    <location>
        <begin position="40"/>
        <end position="61"/>
    </location>
</feature>
<keyword evidence="1" id="KW-0812">Transmembrane</keyword>